<accession>A0A4R6RJA6</accession>
<dbReference type="Gene3D" id="3.30.420.40">
    <property type="match status" value="1"/>
</dbReference>
<evidence type="ECO:0000313" key="3">
    <source>
        <dbReference type="Proteomes" id="UP000294547"/>
    </source>
</evidence>
<sequence>MTSTSAATIGWDIGGAHLKATRVEAGRIVAVVQEPCALWQGLDRLEAAFAAATAAIGSAPANPVTMTGELVDLFGSRAEGVAVLADAAVRRLAGVTVYAGAAGFVAPEAVADHVDRIASANWHATARLVGRAVADALVLDIGSTTTDVVPVHGGAVAARGVTDAERMAAGELIYTGAVRTALMALSPRAPVAGAWTGVMAEYFATIADANRLLGRLGPDDDRHATADGRDKSEAASRLRLSRMVGRDVPELDDAGWRAVAVWFAEAQIRAVHDGVLQVLSGAGLDEAAPVVTCGIGRAVAAEVARRCGRPARDLAGLLPVAAGAAADLAERASACAPASAVALFGGRHDL</sequence>
<dbReference type="Gene3D" id="3.30.420.190">
    <property type="entry name" value="conserved archaeal protein q6m145"/>
    <property type="match status" value="1"/>
</dbReference>
<dbReference type="EMBL" id="SNXY01000006">
    <property type="protein sequence ID" value="TDP86603.1"/>
    <property type="molecule type" value="Genomic_DNA"/>
</dbReference>
<dbReference type="NCBIfam" id="TIGR03123">
    <property type="entry name" value="one_C_unchar_1"/>
    <property type="match status" value="1"/>
</dbReference>
<organism evidence="2 3">
    <name type="scientific">Oharaeibacter diazotrophicus</name>
    <dbReference type="NCBI Taxonomy" id="1920512"/>
    <lineage>
        <taxon>Bacteria</taxon>
        <taxon>Pseudomonadati</taxon>
        <taxon>Pseudomonadota</taxon>
        <taxon>Alphaproteobacteria</taxon>
        <taxon>Hyphomicrobiales</taxon>
        <taxon>Pleomorphomonadaceae</taxon>
        <taxon>Oharaeibacter</taxon>
    </lineage>
</organism>
<proteinExistence type="predicted"/>
<gene>
    <name evidence="2" type="ORF">EDD54_0482</name>
</gene>
<dbReference type="InterPro" id="IPR002756">
    <property type="entry name" value="MfnF"/>
</dbReference>
<dbReference type="AlphaFoldDB" id="A0A4R6RJA6"/>
<dbReference type="InterPro" id="IPR002821">
    <property type="entry name" value="Hydantoinase_A"/>
</dbReference>
<dbReference type="Pfam" id="PF01968">
    <property type="entry name" value="Hydantoinase_A"/>
    <property type="match status" value="1"/>
</dbReference>
<name>A0A4R6RJA6_9HYPH</name>
<reference evidence="2 3" key="1">
    <citation type="submission" date="2019-03" db="EMBL/GenBank/DDBJ databases">
        <title>Genomic Encyclopedia of Type Strains, Phase IV (KMG-IV): sequencing the most valuable type-strain genomes for metagenomic binning, comparative biology and taxonomic classification.</title>
        <authorList>
            <person name="Goeker M."/>
        </authorList>
    </citation>
    <scope>NUCLEOTIDE SEQUENCE [LARGE SCALE GENOMIC DNA]</scope>
    <source>
        <strain evidence="2 3">DSM 102969</strain>
    </source>
</reference>
<keyword evidence="3" id="KW-1185">Reference proteome</keyword>
<feature type="domain" description="Hydantoinase A/oxoprolinase" evidence="1">
    <location>
        <begin position="64"/>
        <end position="310"/>
    </location>
</feature>
<protein>
    <submittedName>
        <fullName evidence="2">Putative H4MPT-linked C1 transfer pathway protein</fullName>
    </submittedName>
</protein>
<dbReference type="Proteomes" id="UP000294547">
    <property type="component" value="Unassembled WGS sequence"/>
</dbReference>
<evidence type="ECO:0000313" key="2">
    <source>
        <dbReference type="EMBL" id="TDP86603.1"/>
    </source>
</evidence>
<comment type="caution">
    <text evidence="2">The sequence shown here is derived from an EMBL/GenBank/DDBJ whole genome shotgun (WGS) entry which is preliminary data.</text>
</comment>
<dbReference type="RefSeq" id="WP_126536919.1">
    <property type="nucleotide sequence ID" value="NZ_BSPM01000008.1"/>
</dbReference>
<evidence type="ECO:0000259" key="1">
    <source>
        <dbReference type="Pfam" id="PF01968"/>
    </source>
</evidence>
<dbReference type="InterPro" id="IPR043129">
    <property type="entry name" value="ATPase_NBD"/>
</dbReference>
<dbReference type="SUPFAM" id="SSF53067">
    <property type="entry name" value="Actin-like ATPase domain"/>
    <property type="match status" value="1"/>
</dbReference>
<dbReference type="OrthoDB" id="1792672at2"/>
<dbReference type="GO" id="GO:0016787">
    <property type="term" value="F:hydrolase activity"/>
    <property type="evidence" value="ECO:0007669"/>
    <property type="project" value="InterPro"/>
</dbReference>